<dbReference type="AlphaFoldDB" id="A0A9N7VG80"/>
<comment type="caution">
    <text evidence="2">The sequence shown here is derived from an EMBL/GenBank/DDBJ whole genome shotgun (WGS) entry which is preliminary data.</text>
</comment>
<dbReference type="EMBL" id="CADEAL010003959">
    <property type="protein sequence ID" value="CAB1447919.1"/>
    <property type="molecule type" value="Genomic_DNA"/>
</dbReference>
<proteinExistence type="predicted"/>
<sequence>MELMHGPTPTSCVECRTLEEAAARMGRSYYQMAAALEKPRCATAVVIDDAGGPSHSRAVMECDTQSHQWQRLTCIYVKALPPLFIRRRVMRHKKHSTADPHVIHAVTGVSLARRLLPFFSGVCHPARLDKLRNQGAIHKGHQADSAKTHRAPRRSSEE</sequence>
<evidence type="ECO:0000256" key="1">
    <source>
        <dbReference type="SAM" id="MobiDB-lite"/>
    </source>
</evidence>
<protein>
    <submittedName>
        <fullName evidence="2">Uncharacterized protein</fullName>
    </submittedName>
</protein>
<accession>A0A9N7VG80</accession>
<evidence type="ECO:0000313" key="3">
    <source>
        <dbReference type="Proteomes" id="UP001153269"/>
    </source>
</evidence>
<reference evidence="2" key="1">
    <citation type="submission" date="2020-03" db="EMBL/GenBank/DDBJ databases">
        <authorList>
            <person name="Weist P."/>
        </authorList>
    </citation>
    <scope>NUCLEOTIDE SEQUENCE</scope>
</reference>
<keyword evidence="3" id="KW-1185">Reference proteome</keyword>
<gene>
    <name evidence="2" type="ORF">PLEPLA_LOCUS35586</name>
</gene>
<name>A0A9N7VG80_PLEPL</name>
<feature type="compositionally biased region" description="Basic residues" evidence="1">
    <location>
        <begin position="148"/>
        <end position="158"/>
    </location>
</feature>
<dbReference type="Proteomes" id="UP001153269">
    <property type="component" value="Unassembled WGS sequence"/>
</dbReference>
<organism evidence="2 3">
    <name type="scientific">Pleuronectes platessa</name>
    <name type="common">European plaice</name>
    <dbReference type="NCBI Taxonomy" id="8262"/>
    <lineage>
        <taxon>Eukaryota</taxon>
        <taxon>Metazoa</taxon>
        <taxon>Chordata</taxon>
        <taxon>Craniata</taxon>
        <taxon>Vertebrata</taxon>
        <taxon>Euteleostomi</taxon>
        <taxon>Actinopterygii</taxon>
        <taxon>Neopterygii</taxon>
        <taxon>Teleostei</taxon>
        <taxon>Neoteleostei</taxon>
        <taxon>Acanthomorphata</taxon>
        <taxon>Carangaria</taxon>
        <taxon>Pleuronectiformes</taxon>
        <taxon>Pleuronectoidei</taxon>
        <taxon>Pleuronectidae</taxon>
        <taxon>Pleuronectes</taxon>
    </lineage>
</organism>
<evidence type="ECO:0000313" key="2">
    <source>
        <dbReference type="EMBL" id="CAB1447919.1"/>
    </source>
</evidence>
<feature type="region of interest" description="Disordered" evidence="1">
    <location>
        <begin position="137"/>
        <end position="158"/>
    </location>
</feature>